<dbReference type="AlphaFoldDB" id="A0A0G4HTU9"/>
<feature type="compositionally biased region" description="Basic and acidic residues" evidence="1">
    <location>
        <begin position="466"/>
        <end position="480"/>
    </location>
</feature>
<feature type="region of interest" description="Disordered" evidence="1">
    <location>
        <begin position="434"/>
        <end position="481"/>
    </location>
</feature>
<evidence type="ECO:0000256" key="1">
    <source>
        <dbReference type="SAM" id="MobiDB-lite"/>
    </source>
</evidence>
<sequence length="598" mass="65829">MSRENVDLDLEEALSRCPSGESETGDGREAPEGGAITDCVHLHSEAKTSQRSVFVRDEFDGVALGLAGEGQRESHVENSEGDKMERGETAVAEKAHGQDARAGPQGGRLTSTAAQKRKEDRRETEGGISEGVSGDLLLEGGCSVEKERFEERGTDRALVGDLGGEMSFEVMEVEESKAVQRISGDMHQSHFVVVKTRVYWDVYLDSPLVVTSHIFTFFCFVLLYLGPSLLIIVLAVSNAESIGLVPIVLMSYVLHVCLVFLYRLFTCRLSIVAARVMVPGFVFSLVWVACGFVVALWFRDEAPRVWGDTVNRGGVNMVWGFVVALFVPLFQLPCLFLRQLPFADRFLSLSGFCLILFISALILAFSTYDALRGRGYFVPTLGLVFMLSSLIFPTAIFVRRSIPRSFTSEELEGMKRKGSGFVLVSVVSIQPLGEQREKDERDRSEVQVETRGSGTRLPVGNGSTEHVSERKAGEEGESEKGSGFFQKVKRFFVERTDRLFGPPHHLNKARFSFAIGVSFLILDFMTDVWVGSVMLGLQVGTFSVSEVSQTALLHGKGSDGNDARYYGMNSGRTFCWIGCVVLTLAVLDIAMQFVVVAT</sequence>
<feature type="transmembrane region" description="Helical" evidence="2">
    <location>
        <begin position="377"/>
        <end position="398"/>
    </location>
</feature>
<accession>A0A0G4HTU9</accession>
<proteinExistence type="predicted"/>
<keyword evidence="2" id="KW-0472">Membrane</keyword>
<feature type="compositionally biased region" description="Basic and acidic residues" evidence="1">
    <location>
        <begin position="70"/>
        <end position="99"/>
    </location>
</feature>
<feature type="compositionally biased region" description="Basic and acidic residues" evidence="1">
    <location>
        <begin position="116"/>
        <end position="125"/>
    </location>
</feature>
<evidence type="ECO:0000313" key="3">
    <source>
        <dbReference type="EMBL" id="CEM47832.1"/>
    </source>
</evidence>
<name>A0A0G4HTU9_9ALVE</name>
<feature type="transmembrane region" description="Helical" evidence="2">
    <location>
        <begin position="214"/>
        <end position="236"/>
    </location>
</feature>
<keyword evidence="2" id="KW-1133">Transmembrane helix</keyword>
<feature type="region of interest" description="Disordered" evidence="1">
    <location>
        <begin position="66"/>
        <end position="134"/>
    </location>
</feature>
<gene>
    <name evidence="3" type="ORF">Cvel_31585</name>
</gene>
<feature type="region of interest" description="Disordered" evidence="1">
    <location>
        <begin position="1"/>
        <end position="35"/>
    </location>
</feature>
<reference evidence="3" key="1">
    <citation type="submission" date="2014-11" db="EMBL/GenBank/DDBJ databases">
        <authorList>
            <person name="Otto D Thomas"/>
            <person name="Naeem Raeece"/>
        </authorList>
    </citation>
    <scope>NUCLEOTIDE SEQUENCE</scope>
</reference>
<keyword evidence="2" id="KW-0812">Transmembrane</keyword>
<feature type="compositionally biased region" description="Basic and acidic residues" evidence="1">
    <location>
        <begin position="434"/>
        <end position="448"/>
    </location>
</feature>
<evidence type="ECO:0008006" key="4">
    <source>
        <dbReference type="Google" id="ProtNLM"/>
    </source>
</evidence>
<feature type="transmembrane region" description="Helical" evidence="2">
    <location>
        <begin position="346"/>
        <end position="365"/>
    </location>
</feature>
<feature type="transmembrane region" description="Helical" evidence="2">
    <location>
        <begin position="574"/>
        <end position="595"/>
    </location>
</feature>
<feature type="transmembrane region" description="Helical" evidence="2">
    <location>
        <begin position="318"/>
        <end position="337"/>
    </location>
</feature>
<dbReference type="EMBL" id="CDMZ01003856">
    <property type="protein sequence ID" value="CEM47832.1"/>
    <property type="molecule type" value="Genomic_DNA"/>
</dbReference>
<evidence type="ECO:0000256" key="2">
    <source>
        <dbReference type="SAM" id="Phobius"/>
    </source>
</evidence>
<protein>
    <recommendedName>
        <fullName evidence="4">Transmembrane protein</fullName>
    </recommendedName>
</protein>
<organism evidence="3">
    <name type="scientific">Chromera velia CCMP2878</name>
    <dbReference type="NCBI Taxonomy" id="1169474"/>
    <lineage>
        <taxon>Eukaryota</taxon>
        <taxon>Sar</taxon>
        <taxon>Alveolata</taxon>
        <taxon>Colpodellida</taxon>
        <taxon>Chromeraceae</taxon>
        <taxon>Chromera</taxon>
    </lineage>
</organism>
<dbReference type="VEuPathDB" id="CryptoDB:Cvel_31585"/>
<feature type="transmembrane region" description="Helical" evidence="2">
    <location>
        <begin position="276"/>
        <end position="298"/>
    </location>
</feature>
<feature type="transmembrane region" description="Helical" evidence="2">
    <location>
        <begin position="242"/>
        <end position="264"/>
    </location>
</feature>